<evidence type="ECO:0000313" key="1">
    <source>
        <dbReference type="EMBL" id="GAA94762.1"/>
    </source>
</evidence>
<name>G7DW74_MIXOS</name>
<organism evidence="1 2">
    <name type="scientific">Mixia osmundae (strain CBS 9802 / IAM 14324 / JCM 22182 / KY 12970)</name>
    <dbReference type="NCBI Taxonomy" id="764103"/>
    <lineage>
        <taxon>Eukaryota</taxon>
        <taxon>Fungi</taxon>
        <taxon>Dikarya</taxon>
        <taxon>Basidiomycota</taxon>
        <taxon>Pucciniomycotina</taxon>
        <taxon>Mixiomycetes</taxon>
        <taxon>Mixiales</taxon>
        <taxon>Mixiaceae</taxon>
        <taxon>Mixia</taxon>
    </lineage>
</organism>
<gene>
    <name evidence="1" type="primary">Mo01416</name>
    <name evidence="1" type="ORF">E5Q_01416</name>
</gene>
<reference evidence="1 2" key="2">
    <citation type="journal article" date="2012" name="Open Biol.">
        <title>Characteristics of nucleosomes and linker DNA regions on the genome of the basidiomycete Mixia osmundae revealed by mono- and dinucleosome mapping.</title>
        <authorList>
            <person name="Nishida H."/>
            <person name="Kondo S."/>
            <person name="Matsumoto T."/>
            <person name="Suzuki Y."/>
            <person name="Yoshikawa H."/>
            <person name="Taylor T.D."/>
            <person name="Sugiyama J."/>
        </authorList>
    </citation>
    <scope>NUCLEOTIDE SEQUENCE [LARGE SCALE GENOMIC DNA]</scope>
    <source>
        <strain evidence="2">CBS 9802 / IAM 14324 / JCM 22182 / KY 12970</strain>
    </source>
</reference>
<dbReference type="InParanoid" id="G7DW74"/>
<sequence length="74" mass="8209">MLTFARAERIKTEAKTHDIISILYTGASQRASITTSARKGPIWGKPTSSHFLEPTDFTRRLSYRTSPSLAVARG</sequence>
<dbReference type="Proteomes" id="UP000009131">
    <property type="component" value="Unassembled WGS sequence"/>
</dbReference>
<reference evidence="1 2" key="1">
    <citation type="journal article" date="2011" name="J. Gen. Appl. Microbiol.">
        <title>Draft genome sequencing of the enigmatic basidiomycete Mixia osmundae.</title>
        <authorList>
            <person name="Nishida H."/>
            <person name="Nagatsuka Y."/>
            <person name="Sugiyama J."/>
        </authorList>
    </citation>
    <scope>NUCLEOTIDE SEQUENCE [LARGE SCALE GENOMIC DNA]</scope>
    <source>
        <strain evidence="2">CBS 9802 / IAM 14324 / JCM 22182 / KY 12970</strain>
    </source>
</reference>
<protein>
    <submittedName>
        <fullName evidence="1">Uncharacterized protein</fullName>
    </submittedName>
</protein>
<evidence type="ECO:0000313" key="2">
    <source>
        <dbReference type="Proteomes" id="UP000009131"/>
    </source>
</evidence>
<dbReference type="HOGENOM" id="CLU_2688338_0_0_1"/>
<accession>G7DW74</accession>
<dbReference type="AlphaFoldDB" id="G7DW74"/>
<comment type="caution">
    <text evidence="1">The sequence shown here is derived from an EMBL/GenBank/DDBJ whole genome shotgun (WGS) entry which is preliminary data.</text>
</comment>
<proteinExistence type="predicted"/>
<keyword evidence="2" id="KW-1185">Reference proteome</keyword>
<dbReference type="EMBL" id="BABT02000047">
    <property type="protein sequence ID" value="GAA94762.1"/>
    <property type="molecule type" value="Genomic_DNA"/>
</dbReference>